<accession>A0ABV7REY8</accession>
<evidence type="ECO:0000256" key="4">
    <source>
        <dbReference type="ARBA" id="ARBA00022989"/>
    </source>
</evidence>
<evidence type="ECO:0000256" key="2">
    <source>
        <dbReference type="ARBA" id="ARBA00022475"/>
    </source>
</evidence>
<dbReference type="InterPro" id="IPR051461">
    <property type="entry name" value="UPF0750_membrane"/>
</dbReference>
<comment type="subcellular location">
    <subcellularLocation>
        <location evidence="1">Cell membrane</location>
        <topology evidence="1">Multi-pass membrane protein</topology>
    </subcellularLocation>
</comment>
<dbReference type="InterPro" id="IPR003740">
    <property type="entry name" value="YitT"/>
</dbReference>
<dbReference type="Pfam" id="PF02588">
    <property type="entry name" value="YitT_membrane"/>
    <property type="match status" value="1"/>
</dbReference>
<evidence type="ECO:0000313" key="7">
    <source>
        <dbReference type="EMBL" id="MFC3532332.1"/>
    </source>
</evidence>
<dbReference type="Proteomes" id="UP001595741">
    <property type="component" value="Unassembled WGS sequence"/>
</dbReference>
<evidence type="ECO:0000256" key="6">
    <source>
        <dbReference type="SAM" id="Phobius"/>
    </source>
</evidence>
<reference evidence="8" key="1">
    <citation type="journal article" date="2019" name="Int. J. Syst. Evol. Microbiol.">
        <title>The Global Catalogue of Microorganisms (GCM) 10K type strain sequencing project: providing services to taxonomists for standard genome sequencing and annotation.</title>
        <authorList>
            <consortium name="The Broad Institute Genomics Platform"/>
            <consortium name="The Broad Institute Genome Sequencing Center for Infectious Disease"/>
            <person name="Wu L."/>
            <person name="Ma J."/>
        </authorList>
    </citation>
    <scope>NUCLEOTIDE SEQUENCE [LARGE SCALE GENOMIC DNA]</scope>
    <source>
        <strain evidence="8">KCTC 42742</strain>
    </source>
</reference>
<keyword evidence="2" id="KW-1003">Cell membrane</keyword>
<keyword evidence="5 6" id="KW-0472">Membrane</keyword>
<dbReference type="EMBL" id="JBHRXN010000026">
    <property type="protein sequence ID" value="MFC3532332.1"/>
    <property type="molecule type" value="Genomic_DNA"/>
</dbReference>
<organism evidence="7 8">
    <name type="scientific">Vogesella facilis</name>
    <dbReference type="NCBI Taxonomy" id="1655232"/>
    <lineage>
        <taxon>Bacteria</taxon>
        <taxon>Pseudomonadati</taxon>
        <taxon>Pseudomonadota</taxon>
        <taxon>Betaproteobacteria</taxon>
        <taxon>Neisseriales</taxon>
        <taxon>Chromobacteriaceae</taxon>
        <taxon>Vogesella</taxon>
    </lineage>
</organism>
<evidence type="ECO:0000313" key="8">
    <source>
        <dbReference type="Proteomes" id="UP001595741"/>
    </source>
</evidence>
<keyword evidence="3 6" id="KW-0812">Transmembrane</keyword>
<keyword evidence="8" id="KW-1185">Reference proteome</keyword>
<dbReference type="PANTHER" id="PTHR33545:SF5">
    <property type="entry name" value="UPF0750 MEMBRANE PROTEIN YITT"/>
    <property type="match status" value="1"/>
</dbReference>
<evidence type="ECO:0000256" key="1">
    <source>
        <dbReference type="ARBA" id="ARBA00004651"/>
    </source>
</evidence>
<evidence type="ECO:0000256" key="3">
    <source>
        <dbReference type="ARBA" id="ARBA00022692"/>
    </source>
</evidence>
<sequence length="211" mass="22937">MTTLSQTTMPTAETAIAHSLLEDVLAILVGTLLVAFGVVMFKQAGLLTGSTAGIAFLIHYRTGLPFGAIFFTINLPFYWLAWRRMGWRFTLKTFIAVSLLSLFTSVHGQFLHLGGLNPFYTGLVGGLMMGMGFIALFRHQASLGGINILALFLQERYGIRAGKLQLGLDVVILLSSLLLVSWSALLGSILGAAALNMVIGFNHRPDRYIAM</sequence>
<evidence type="ECO:0000256" key="5">
    <source>
        <dbReference type="ARBA" id="ARBA00023136"/>
    </source>
</evidence>
<keyword evidence="4 6" id="KW-1133">Transmembrane helix</keyword>
<comment type="caution">
    <text evidence="7">The sequence shown here is derived from an EMBL/GenBank/DDBJ whole genome shotgun (WGS) entry which is preliminary data.</text>
</comment>
<name>A0ABV7REY8_9NEIS</name>
<feature type="transmembrane region" description="Helical" evidence="6">
    <location>
        <begin position="64"/>
        <end position="82"/>
    </location>
</feature>
<feature type="transmembrane region" description="Helical" evidence="6">
    <location>
        <begin position="24"/>
        <end position="44"/>
    </location>
</feature>
<dbReference type="RefSeq" id="WP_386090991.1">
    <property type="nucleotide sequence ID" value="NZ_JBHRXN010000026.1"/>
</dbReference>
<gene>
    <name evidence="7" type="ORF">ACFOLG_09050</name>
</gene>
<protein>
    <submittedName>
        <fullName evidence="7">YitT family protein</fullName>
    </submittedName>
</protein>
<proteinExistence type="predicted"/>
<feature type="transmembrane region" description="Helical" evidence="6">
    <location>
        <begin position="166"/>
        <end position="199"/>
    </location>
</feature>
<feature type="transmembrane region" description="Helical" evidence="6">
    <location>
        <begin position="94"/>
        <end position="113"/>
    </location>
</feature>
<dbReference type="PANTHER" id="PTHR33545">
    <property type="entry name" value="UPF0750 MEMBRANE PROTEIN YITT-RELATED"/>
    <property type="match status" value="1"/>
</dbReference>